<evidence type="ECO:0000259" key="1">
    <source>
        <dbReference type="Pfam" id="PF18931"/>
    </source>
</evidence>
<dbReference type="EMBL" id="PFAF01000048">
    <property type="protein sequence ID" value="PIR98872.1"/>
    <property type="molecule type" value="Genomic_DNA"/>
</dbReference>
<evidence type="ECO:0000313" key="3">
    <source>
        <dbReference type="Proteomes" id="UP000230796"/>
    </source>
</evidence>
<comment type="caution">
    <text evidence="2">The sequence shown here is derived from an EMBL/GenBank/DDBJ whole genome shotgun (WGS) entry which is preliminary data.</text>
</comment>
<feature type="domain" description="DUF5680" evidence="1">
    <location>
        <begin position="65"/>
        <end position="146"/>
    </location>
</feature>
<sequence length="166" mass="19771">MSINNLKETQGFFFEMMLAGYTSKEEPEKFFQFDGHKGTKRFSYQKAGGWHGIDEWEHTSGEWSKGTTLIYKDGRPVWQMDYWGYYPKECIPFLKKALAKNYRERLWLGGRGPNIFELPNESWFYSNSTFVEHDFHEFLGRDFIVDKVTRKEVGWHRYTGSSFLKT</sequence>
<name>A0A2H0VIE9_9BACT</name>
<gene>
    <name evidence="2" type="ORF">COT87_02465</name>
</gene>
<proteinExistence type="predicted"/>
<dbReference type="InterPro" id="IPR043735">
    <property type="entry name" value="DUF5680"/>
</dbReference>
<dbReference type="Proteomes" id="UP000230796">
    <property type="component" value="Unassembled WGS sequence"/>
</dbReference>
<organism evidence="2 3">
    <name type="scientific">Candidatus Collierbacteria bacterium CG10_big_fil_rev_8_21_14_0_10_44_9</name>
    <dbReference type="NCBI Taxonomy" id="1974535"/>
    <lineage>
        <taxon>Bacteria</taxon>
        <taxon>Candidatus Collieribacteriota</taxon>
    </lineage>
</organism>
<dbReference type="Pfam" id="PF18931">
    <property type="entry name" value="DUF5680"/>
    <property type="match status" value="1"/>
</dbReference>
<accession>A0A2H0VIE9</accession>
<evidence type="ECO:0000313" key="2">
    <source>
        <dbReference type="EMBL" id="PIR98872.1"/>
    </source>
</evidence>
<dbReference type="AlphaFoldDB" id="A0A2H0VIE9"/>
<protein>
    <recommendedName>
        <fullName evidence="1">DUF5680 domain-containing protein</fullName>
    </recommendedName>
</protein>
<reference evidence="3" key="1">
    <citation type="submission" date="2017-09" db="EMBL/GenBank/DDBJ databases">
        <title>Depth-based differentiation of microbial function through sediment-hosted aquifers and enrichment of novel symbionts in the deep terrestrial subsurface.</title>
        <authorList>
            <person name="Probst A.J."/>
            <person name="Ladd B."/>
            <person name="Jarett J.K."/>
            <person name="Geller-Mcgrath D.E."/>
            <person name="Sieber C.M.K."/>
            <person name="Emerson J.B."/>
            <person name="Anantharaman K."/>
            <person name="Thomas B.C."/>
            <person name="Malmstrom R."/>
            <person name="Stieglmeier M."/>
            <person name="Klingl A."/>
            <person name="Woyke T."/>
            <person name="Ryan C.M."/>
            <person name="Banfield J.F."/>
        </authorList>
    </citation>
    <scope>NUCLEOTIDE SEQUENCE [LARGE SCALE GENOMIC DNA]</scope>
</reference>